<evidence type="ECO:0000313" key="3">
    <source>
        <dbReference type="EMBL" id="AWN42578.1"/>
    </source>
</evidence>
<keyword evidence="4" id="KW-1185">Reference proteome</keyword>
<dbReference type="Gene3D" id="3.30.420.10">
    <property type="entry name" value="Ribonuclease H-like superfamily/Ribonuclease H"/>
    <property type="match status" value="1"/>
</dbReference>
<dbReference type="InterPro" id="IPR019288">
    <property type="entry name" value="3'-5'_exonuclease_PolB-like"/>
</dbReference>
<dbReference type="RefSeq" id="WP_109892598.1">
    <property type="nucleotide sequence ID" value="NZ_CP029550.1"/>
</dbReference>
<dbReference type="CDD" id="cd05782">
    <property type="entry name" value="DNA_polB_like1_exo"/>
    <property type="match status" value="1"/>
</dbReference>
<evidence type="ECO:0000256" key="1">
    <source>
        <dbReference type="SAM" id="MobiDB-lite"/>
    </source>
</evidence>
<dbReference type="AlphaFoldDB" id="A0A2U8WAE1"/>
<keyword evidence="3" id="KW-0269">Exonuclease</keyword>
<dbReference type="InterPro" id="IPR036397">
    <property type="entry name" value="RNaseH_sf"/>
</dbReference>
<feature type="domain" description="Predicted 3'-5' exonuclease PolB-like" evidence="2">
    <location>
        <begin position="32"/>
        <end position="245"/>
    </location>
</feature>
<proteinExistence type="predicted"/>
<accession>A0A2U8WAE1</accession>
<dbReference type="GO" id="GO:0003676">
    <property type="term" value="F:nucleic acid binding"/>
    <property type="evidence" value="ECO:0007669"/>
    <property type="project" value="InterPro"/>
</dbReference>
<keyword evidence="3" id="KW-0378">Hydrolase</keyword>
<feature type="compositionally biased region" description="Pro residues" evidence="1">
    <location>
        <begin position="250"/>
        <end position="260"/>
    </location>
</feature>
<organism evidence="3 4">
    <name type="scientific">Methylobacterium durans</name>
    <dbReference type="NCBI Taxonomy" id="2202825"/>
    <lineage>
        <taxon>Bacteria</taxon>
        <taxon>Pseudomonadati</taxon>
        <taxon>Pseudomonadota</taxon>
        <taxon>Alphaproteobacteria</taxon>
        <taxon>Hyphomicrobiales</taxon>
        <taxon>Methylobacteriaceae</taxon>
        <taxon>Methylobacterium</taxon>
    </lineage>
</organism>
<dbReference type="SUPFAM" id="SSF53098">
    <property type="entry name" value="Ribonuclease H-like"/>
    <property type="match status" value="1"/>
</dbReference>
<dbReference type="OrthoDB" id="13288at2"/>
<name>A0A2U8WAE1_9HYPH</name>
<dbReference type="KEGG" id="mets:DK389_21320"/>
<sequence>MRHETLWCLDIETVPDGDLVPADWPSDQFIAKAIWHRVVAISVVEASVEHVPGRGERYEVRCCRSGGEAGWDERRLLQAFWKRFAELRPRIVSWNGRRFDLPTLRLRAMMYGISAEAWYATGDRWHGYTHRYSSEWHCDLMEELADHGAATRLGMQDVAVAMGLPGKVGGHGSEVAEMVARGDLEAVRAYCEGDVLNLFALYARWALLTGLTDGAGHNAAMDSLASCLAASRAERPHLGAFLDRWQSSPRPAPALVPLPKPGLAGSGLERSTQG</sequence>
<evidence type="ECO:0000259" key="2">
    <source>
        <dbReference type="Pfam" id="PF10108"/>
    </source>
</evidence>
<dbReference type="InterPro" id="IPR012337">
    <property type="entry name" value="RNaseH-like_sf"/>
</dbReference>
<dbReference type="Pfam" id="PF10108">
    <property type="entry name" value="DNA_pol_B_exo2"/>
    <property type="match status" value="1"/>
</dbReference>
<dbReference type="Proteomes" id="UP000245926">
    <property type="component" value="Chromosome"/>
</dbReference>
<dbReference type="EMBL" id="CP029550">
    <property type="protein sequence ID" value="AWN42578.1"/>
    <property type="molecule type" value="Genomic_DNA"/>
</dbReference>
<dbReference type="GO" id="GO:0004527">
    <property type="term" value="F:exonuclease activity"/>
    <property type="evidence" value="ECO:0007669"/>
    <property type="project" value="UniProtKB-KW"/>
</dbReference>
<reference evidence="4" key="1">
    <citation type="submission" date="2018-05" db="EMBL/GenBank/DDBJ databases">
        <title>Complete Genome Sequence of Methylobacterium sp. 17SD2-17.</title>
        <authorList>
            <person name="Srinivasan S."/>
        </authorList>
    </citation>
    <scope>NUCLEOTIDE SEQUENCE [LARGE SCALE GENOMIC DNA]</scope>
    <source>
        <strain evidence="4">17SD2-17</strain>
    </source>
</reference>
<feature type="region of interest" description="Disordered" evidence="1">
    <location>
        <begin position="247"/>
        <end position="274"/>
    </location>
</feature>
<protein>
    <submittedName>
        <fullName evidence="3">3'-5' exonuclease</fullName>
    </submittedName>
</protein>
<keyword evidence="3" id="KW-0540">Nuclease</keyword>
<evidence type="ECO:0000313" key="4">
    <source>
        <dbReference type="Proteomes" id="UP000245926"/>
    </source>
</evidence>
<gene>
    <name evidence="3" type="ORF">DK389_21320</name>
</gene>